<sequence>MIFSERKVVEGGGREREFTWLCLMGKERRVHVFIVRASRGRAVRRDQLYWPYF</sequence>
<organism evidence="1 2">
    <name type="scientific">Trema orientale</name>
    <name type="common">Charcoal tree</name>
    <name type="synonym">Celtis orientalis</name>
    <dbReference type="NCBI Taxonomy" id="63057"/>
    <lineage>
        <taxon>Eukaryota</taxon>
        <taxon>Viridiplantae</taxon>
        <taxon>Streptophyta</taxon>
        <taxon>Embryophyta</taxon>
        <taxon>Tracheophyta</taxon>
        <taxon>Spermatophyta</taxon>
        <taxon>Magnoliopsida</taxon>
        <taxon>eudicotyledons</taxon>
        <taxon>Gunneridae</taxon>
        <taxon>Pentapetalae</taxon>
        <taxon>rosids</taxon>
        <taxon>fabids</taxon>
        <taxon>Rosales</taxon>
        <taxon>Cannabaceae</taxon>
        <taxon>Trema</taxon>
    </lineage>
</organism>
<comment type="caution">
    <text evidence="1">The sequence shown here is derived from an EMBL/GenBank/DDBJ whole genome shotgun (WGS) entry which is preliminary data.</text>
</comment>
<accession>A0A2P5G026</accession>
<dbReference type="AlphaFoldDB" id="A0A2P5G026"/>
<reference evidence="2" key="1">
    <citation type="submission" date="2016-06" db="EMBL/GenBank/DDBJ databases">
        <title>Parallel loss of symbiosis genes in relatives of nitrogen-fixing non-legume Parasponia.</title>
        <authorList>
            <person name="Van Velzen R."/>
            <person name="Holmer R."/>
            <person name="Bu F."/>
            <person name="Rutten L."/>
            <person name="Van Zeijl A."/>
            <person name="Liu W."/>
            <person name="Santuari L."/>
            <person name="Cao Q."/>
            <person name="Sharma T."/>
            <person name="Shen D."/>
            <person name="Roswanjaya Y."/>
            <person name="Wardhani T."/>
            <person name="Kalhor M.S."/>
            <person name="Jansen J."/>
            <person name="Van den Hoogen J."/>
            <person name="Gungor B."/>
            <person name="Hartog M."/>
            <person name="Hontelez J."/>
            <person name="Verver J."/>
            <person name="Yang W.-C."/>
            <person name="Schijlen E."/>
            <person name="Repin R."/>
            <person name="Schilthuizen M."/>
            <person name="Schranz E."/>
            <person name="Heidstra R."/>
            <person name="Miyata K."/>
            <person name="Fedorova E."/>
            <person name="Kohlen W."/>
            <person name="Bisseling T."/>
            <person name="Smit S."/>
            <person name="Geurts R."/>
        </authorList>
    </citation>
    <scope>NUCLEOTIDE SEQUENCE [LARGE SCALE GENOMIC DNA]</scope>
    <source>
        <strain evidence="2">cv. RG33-2</strain>
    </source>
</reference>
<protein>
    <submittedName>
        <fullName evidence="1">Uncharacterized protein</fullName>
    </submittedName>
</protein>
<dbReference type="InParanoid" id="A0A2P5G026"/>
<dbReference type="Proteomes" id="UP000237000">
    <property type="component" value="Unassembled WGS sequence"/>
</dbReference>
<proteinExistence type="predicted"/>
<evidence type="ECO:0000313" key="2">
    <source>
        <dbReference type="Proteomes" id="UP000237000"/>
    </source>
</evidence>
<keyword evidence="2" id="KW-1185">Reference proteome</keyword>
<name>A0A2P5G026_TREOI</name>
<gene>
    <name evidence="1" type="ORF">TorRG33x02_006130</name>
</gene>
<dbReference type="EMBL" id="JXTC01000002">
    <property type="protein sequence ID" value="POO03408.1"/>
    <property type="molecule type" value="Genomic_DNA"/>
</dbReference>
<evidence type="ECO:0000313" key="1">
    <source>
        <dbReference type="EMBL" id="POO03408.1"/>
    </source>
</evidence>